<feature type="binding site" evidence="8">
    <location>
        <begin position="102"/>
        <end position="108"/>
    </location>
    <ligand>
        <name>ATP</name>
        <dbReference type="ChEBI" id="CHEBI:30616"/>
    </ligand>
</feature>
<accession>A0A1Q9JH46</accession>
<dbReference type="GO" id="GO:0051301">
    <property type="term" value="P:cell division"/>
    <property type="evidence" value="ECO:0007669"/>
    <property type="project" value="UniProtKB-KW"/>
</dbReference>
<dbReference type="UniPathway" id="UPA00219"/>
<evidence type="ECO:0000313" key="14">
    <source>
        <dbReference type="Proteomes" id="UP000187404"/>
    </source>
</evidence>
<comment type="cofactor">
    <cofactor evidence="8">
        <name>Mg(2+)</name>
        <dbReference type="ChEBI" id="CHEBI:18420"/>
    </cofactor>
</comment>
<name>A0A1Q9JH46_9FIRM</name>
<evidence type="ECO:0000259" key="12">
    <source>
        <dbReference type="Pfam" id="PF08245"/>
    </source>
</evidence>
<dbReference type="PANTHER" id="PTHR23135:SF4">
    <property type="entry name" value="UDP-N-ACETYLMURAMOYL-L-ALANYL-D-GLUTAMATE--2,6-DIAMINOPIMELATE LIGASE MURE HOMOLOG, CHLOROPLASTIC"/>
    <property type="match status" value="1"/>
</dbReference>
<keyword evidence="8" id="KW-0436">Ligase</keyword>
<keyword evidence="8" id="KW-0067">ATP-binding</keyword>
<evidence type="ECO:0000256" key="1">
    <source>
        <dbReference type="ARBA" id="ARBA00004752"/>
    </source>
</evidence>
<dbReference type="SUPFAM" id="SSF63418">
    <property type="entry name" value="MurE/MurF N-terminal domain"/>
    <property type="match status" value="1"/>
</dbReference>
<dbReference type="InterPro" id="IPR004101">
    <property type="entry name" value="Mur_ligase_C"/>
</dbReference>
<dbReference type="InterPro" id="IPR036565">
    <property type="entry name" value="Mur-like_cat_sf"/>
</dbReference>
<sequence length="491" mass="53410">MKLSLLFEGAPEIEITGLAMDSRKVKPGSIFFCLKGLEADGHDFAGKAADAGAAAIVHSEPVEKRDGVCYLHRENVMRELNRVCDLFYGSPSRRLTMFGVTGTNGKSTTASIISDIFSAETPCGYMGTIAVRYGNYSRVPTLTTPDQIEVHGDLAEMAEHGMKAAAMEVSSHGLSMGRVDSVDFDCAIFTNLTYDHLDYHKTMENYFEAKKLLFRHMKKDGVAVLNADDEASIEGLKECCACRYVTYGTGVLGSADYMAEDVRLTTEGTAFTLVTKEGVRPVRTNLIALYNIYNLLAAIAAMHECGMPLDKMLPLLEDIPQVDGRMEIIDEGQDFGVIVDYAHTPDGFDKVFEYGDAITKDGGDIIAVFGSAGKRDKVKRKVLGAIAGRHCAQVVVTEEDPRNEKAADIGEVILSGVKESGGSGVFVEDRKTAIEKAIRMAKPGDLVLILGKGDESYMYYGDGRVPWIGDNEAARGALRKLRSNGRGDEIE</sequence>
<evidence type="ECO:0000256" key="8">
    <source>
        <dbReference type="HAMAP-Rule" id="MF_00208"/>
    </source>
</evidence>
<evidence type="ECO:0000256" key="9">
    <source>
        <dbReference type="RuleBase" id="RU004135"/>
    </source>
</evidence>
<feature type="binding site" evidence="8">
    <location>
        <begin position="143"/>
        <end position="144"/>
    </location>
    <ligand>
        <name>UDP-N-acetyl-alpha-D-muramoyl-L-alanyl-D-glutamate</name>
        <dbReference type="ChEBI" id="CHEBI:83900"/>
    </ligand>
</feature>
<evidence type="ECO:0000259" key="11">
    <source>
        <dbReference type="Pfam" id="PF02875"/>
    </source>
</evidence>
<keyword evidence="8" id="KW-0963">Cytoplasm</keyword>
<feature type="domain" description="Mur ligase C-terminal" evidence="11">
    <location>
        <begin position="324"/>
        <end position="453"/>
    </location>
</feature>
<dbReference type="RefSeq" id="WP_075712513.1">
    <property type="nucleotide sequence ID" value="NZ_MJIE01000001.1"/>
</dbReference>
<dbReference type="NCBIfam" id="TIGR01085">
    <property type="entry name" value="murE"/>
    <property type="match status" value="1"/>
</dbReference>
<evidence type="ECO:0000256" key="4">
    <source>
        <dbReference type="ARBA" id="ARBA00022960"/>
    </source>
</evidence>
<dbReference type="InterPro" id="IPR005761">
    <property type="entry name" value="UDP-N-AcMur-Glu-dNH2Pim_ligase"/>
</dbReference>
<feature type="binding site" evidence="8">
    <location>
        <position position="178"/>
    </location>
    <ligand>
        <name>UDP-N-acetyl-alpha-D-muramoyl-L-alanyl-D-glutamate</name>
        <dbReference type="ChEBI" id="CHEBI:83900"/>
    </ligand>
</feature>
<feature type="binding site" evidence="8">
    <location>
        <position position="170"/>
    </location>
    <ligand>
        <name>UDP-N-acetyl-alpha-D-muramoyl-L-alanyl-D-glutamate</name>
        <dbReference type="ChEBI" id="CHEBI:83900"/>
    </ligand>
</feature>
<keyword evidence="6 8" id="KW-0131">Cell cycle</keyword>
<dbReference type="EC" id="6.3.2.-" evidence="8"/>
<dbReference type="Pfam" id="PF08245">
    <property type="entry name" value="Mur_ligase_M"/>
    <property type="match status" value="1"/>
</dbReference>
<protein>
    <recommendedName>
        <fullName evidence="8">UDP-N-acetylmuramyl-tripeptide synthetase</fullName>
        <ecNumber evidence="8">6.3.2.-</ecNumber>
    </recommendedName>
    <alternativeName>
        <fullName evidence="8">UDP-MurNAc-tripeptide synthetase</fullName>
    </alternativeName>
</protein>
<feature type="domain" description="Mur ligase N-terminal catalytic" evidence="10">
    <location>
        <begin position="14"/>
        <end position="62"/>
    </location>
</feature>
<dbReference type="GO" id="GO:0016881">
    <property type="term" value="F:acid-amino acid ligase activity"/>
    <property type="evidence" value="ECO:0007669"/>
    <property type="project" value="UniProtKB-UniRule"/>
</dbReference>
<dbReference type="Pfam" id="PF01225">
    <property type="entry name" value="Mur_ligase"/>
    <property type="match status" value="1"/>
</dbReference>
<feature type="domain" description="Mur ligase central" evidence="12">
    <location>
        <begin position="100"/>
        <end position="301"/>
    </location>
</feature>
<comment type="pathway">
    <text evidence="1 8 9">Cell wall biogenesis; peptidoglycan biosynthesis.</text>
</comment>
<dbReference type="OrthoDB" id="9800958at2"/>
<dbReference type="NCBIfam" id="NF001126">
    <property type="entry name" value="PRK00139.1-4"/>
    <property type="match status" value="1"/>
</dbReference>
<dbReference type="SUPFAM" id="SSF53244">
    <property type="entry name" value="MurD-like peptide ligases, peptide-binding domain"/>
    <property type="match status" value="1"/>
</dbReference>
<evidence type="ECO:0000256" key="7">
    <source>
        <dbReference type="ARBA" id="ARBA00023316"/>
    </source>
</evidence>
<dbReference type="InterPro" id="IPR013221">
    <property type="entry name" value="Mur_ligase_cen"/>
</dbReference>
<proteinExistence type="inferred from homology"/>
<dbReference type="GO" id="GO:0000287">
    <property type="term" value="F:magnesium ion binding"/>
    <property type="evidence" value="ECO:0007669"/>
    <property type="project" value="UniProtKB-UniRule"/>
</dbReference>
<keyword evidence="3 8" id="KW-0132">Cell division</keyword>
<comment type="caution">
    <text evidence="8">Lacks conserved residue(s) required for the propagation of feature annotation.</text>
</comment>
<evidence type="ECO:0000256" key="2">
    <source>
        <dbReference type="ARBA" id="ARBA00005898"/>
    </source>
</evidence>
<comment type="caution">
    <text evidence="13">The sequence shown here is derived from an EMBL/GenBank/DDBJ whole genome shotgun (WGS) entry which is preliminary data.</text>
</comment>
<comment type="function">
    <text evidence="8">Catalyzes the addition of an amino acid to the nucleotide precursor UDP-N-acetylmuramoyl-L-alanyl-D-glutamate (UMAG) in the biosynthesis of bacterial cell-wall peptidoglycan.</text>
</comment>
<evidence type="ECO:0000313" key="13">
    <source>
        <dbReference type="EMBL" id="OLR55520.1"/>
    </source>
</evidence>
<dbReference type="Gene3D" id="3.40.1390.10">
    <property type="entry name" value="MurE/MurF, N-terminal domain"/>
    <property type="match status" value="1"/>
</dbReference>
<feature type="binding site" evidence="8">
    <location>
        <position position="22"/>
    </location>
    <ligand>
        <name>UDP-N-acetyl-alpha-D-muramoyl-L-alanyl-D-glutamate</name>
        <dbReference type="ChEBI" id="CHEBI:83900"/>
    </ligand>
</feature>
<evidence type="ECO:0000256" key="5">
    <source>
        <dbReference type="ARBA" id="ARBA00022984"/>
    </source>
</evidence>
<keyword evidence="8" id="KW-0460">Magnesium</keyword>
<gene>
    <name evidence="8" type="primary">murE</name>
    <name evidence="13" type="ORF">BHK98_05225</name>
</gene>
<dbReference type="GO" id="GO:0009252">
    <property type="term" value="P:peptidoglycan biosynthetic process"/>
    <property type="evidence" value="ECO:0007669"/>
    <property type="project" value="UniProtKB-UniRule"/>
</dbReference>
<evidence type="ECO:0000259" key="10">
    <source>
        <dbReference type="Pfam" id="PF01225"/>
    </source>
</evidence>
<dbReference type="AlphaFoldDB" id="A0A1Q9JH46"/>
<dbReference type="InterPro" id="IPR000713">
    <property type="entry name" value="Mur_ligase_N"/>
</dbReference>
<dbReference type="HAMAP" id="MF_00208">
    <property type="entry name" value="MurE"/>
    <property type="match status" value="1"/>
</dbReference>
<organism evidence="13 14">
    <name type="scientific">Hornefia porci</name>
    <dbReference type="NCBI Taxonomy" id="2652292"/>
    <lineage>
        <taxon>Bacteria</taxon>
        <taxon>Bacillati</taxon>
        <taxon>Bacillota</taxon>
        <taxon>Clostridia</taxon>
        <taxon>Peptostreptococcales</taxon>
        <taxon>Anaerovoracaceae</taxon>
        <taxon>Hornefia</taxon>
    </lineage>
</organism>
<dbReference type="EMBL" id="MJIE01000001">
    <property type="protein sequence ID" value="OLR55520.1"/>
    <property type="molecule type" value="Genomic_DNA"/>
</dbReference>
<dbReference type="Gene3D" id="3.90.190.20">
    <property type="entry name" value="Mur ligase, C-terminal domain"/>
    <property type="match status" value="1"/>
</dbReference>
<dbReference type="Pfam" id="PF02875">
    <property type="entry name" value="Mur_ligase_C"/>
    <property type="match status" value="1"/>
</dbReference>
<dbReference type="InterPro" id="IPR035911">
    <property type="entry name" value="MurE/MurF_N"/>
</dbReference>
<comment type="subcellular location">
    <subcellularLocation>
        <location evidence="8 9">Cytoplasm</location>
    </subcellularLocation>
</comment>
<dbReference type="GO" id="GO:0008360">
    <property type="term" value="P:regulation of cell shape"/>
    <property type="evidence" value="ECO:0007669"/>
    <property type="project" value="UniProtKB-KW"/>
</dbReference>
<dbReference type="Gene3D" id="3.40.1190.10">
    <property type="entry name" value="Mur-like, catalytic domain"/>
    <property type="match status" value="1"/>
</dbReference>
<feature type="modified residue" description="N6-carboxylysine" evidence="8">
    <location>
        <position position="210"/>
    </location>
</feature>
<reference evidence="13 14" key="1">
    <citation type="journal article" date="2016" name="Appl. Environ. Microbiol.">
        <title>Function and Phylogeny of Bacterial Butyryl Coenzyme A:Acetate Transferases and Their Diversity in the Proximal Colon of Swine.</title>
        <authorList>
            <person name="Trachsel J."/>
            <person name="Bayles D.O."/>
            <person name="Looft T."/>
            <person name="Levine U.Y."/>
            <person name="Allen H.K."/>
        </authorList>
    </citation>
    <scope>NUCLEOTIDE SEQUENCE [LARGE SCALE GENOMIC DNA]</scope>
    <source>
        <strain evidence="13 14">68-3-10</strain>
    </source>
</reference>
<keyword evidence="7 8" id="KW-0961">Cell wall biogenesis/degradation</keyword>
<dbReference type="InterPro" id="IPR036615">
    <property type="entry name" value="Mur_ligase_C_dom_sf"/>
</dbReference>
<dbReference type="PANTHER" id="PTHR23135">
    <property type="entry name" value="MUR LIGASE FAMILY MEMBER"/>
    <property type="match status" value="1"/>
</dbReference>
<dbReference type="Proteomes" id="UP000187404">
    <property type="component" value="Unassembled WGS sequence"/>
</dbReference>
<keyword evidence="14" id="KW-1185">Reference proteome</keyword>
<dbReference type="GO" id="GO:0005737">
    <property type="term" value="C:cytoplasm"/>
    <property type="evidence" value="ECO:0007669"/>
    <property type="project" value="UniProtKB-SubCell"/>
</dbReference>
<keyword evidence="4 8" id="KW-0133">Cell shape</keyword>
<dbReference type="GO" id="GO:0071555">
    <property type="term" value="P:cell wall organization"/>
    <property type="evidence" value="ECO:0007669"/>
    <property type="project" value="UniProtKB-KW"/>
</dbReference>
<keyword evidence="8" id="KW-0547">Nucleotide-binding</keyword>
<evidence type="ECO:0000256" key="3">
    <source>
        <dbReference type="ARBA" id="ARBA00022618"/>
    </source>
</evidence>
<dbReference type="STRING" id="1261640.BHK98_05225"/>
<comment type="similarity">
    <text evidence="2 8">Belongs to the MurCDEF family. MurE subfamily.</text>
</comment>
<keyword evidence="5 8" id="KW-0573">Peptidoglycan synthesis</keyword>
<dbReference type="SUPFAM" id="SSF53623">
    <property type="entry name" value="MurD-like peptide ligases, catalytic domain"/>
    <property type="match status" value="1"/>
</dbReference>
<dbReference type="GO" id="GO:0005524">
    <property type="term" value="F:ATP binding"/>
    <property type="evidence" value="ECO:0007669"/>
    <property type="project" value="UniProtKB-UniRule"/>
</dbReference>
<comment type="PTM">
    <text evidence="8">Carboxylation is probably crucial for Mg(2+) binding and, consequently, for the gamma-phosphate positioning of ATP.</text>
</comment>
<evidence type="ECO:0000256" key="6">
    <source>
        <dbReference type="ARBA" id="ARBA00023306"/>
    </source>
</evidence>